<proteinExistence type="predicted"/>
<dbReference type="EMBL" id="CP035945">
    <property type="protein sequence ID" value="QBE94527.1"/>
    <property type="molecule type" value="Genomic_DNA"/>
</dbReference>
<protein>
    <recommendedName>
        <fullName evidence="3">DUF5405 domain-containing protein</fullName>
    </recommendedName>
</protein>
<evidence type="ECO:0008006" key="3">
    <source>
        <dbReference type="Google" id="ProtNLM"/>
    </source>
</evidence>
<accession>A0A4P6LUW3</accession>
<dbReference type="RefSeq" id="WP_130179435.1">
    <property type="nucleotide sequence ID" value="NZ_CP035945.1"/>
</dbReference>
<dbReference type="Proteomes" id="UP000289794">
    <property type="component" value="Chromosome"/>
</dbReference>
<sequence>MVHLIENYYALPNNMGFTLAVDKGKTDKEGNKIYDTIGYCGSFEETVSLLRRKVVDQRLQNGLYELSEALEIIQATAEEIKAAIERKGGHYDV</sequence>
<gene>
    <name evidence="1" type="ORF">PMF13cell1_00016</name>
</gene>
<dbReference type="KEGG" id="bpro:PMF13cell1_00016"/>
<reference evidence="1 2" key="1">
    <citation type="submission" date="2019-01" db="EMBL/GenBank/DDBJ databases">
        <title>PMF-metabolizing Aryl O-demethylase.</title>
        <authorList>
            <person name="Kim M."/>
        </authorList>
    </citation>
    <scope>NUCLEOTIDE SEQUENCE [LARGE SCALE GENOMIC DNA]</scope>
    <source>
        <strain evidence="1 2">PMF1</strain>
    </source>
</reference>
<organism evidence="1 2">
    <name type="scientific">Blautia producta</name>
    <dbReference type="NCBI Taxonomy" id="33035"/>
    <lineage>
        <taxon>Bacteria</taxon>
        <taxon>Bacillati</taxon>
        <taxon>Bacillota</taxon>
        <taxon>Clostridia</taxon>
        <taxon>Lachnospirales</taxon>
        <taxon>Lachnospiraceae</taxon>
        <taxon>Blautia</taxon>
    </lineage>
</organism>
<evidence type="ECO:0000313" key="1">
    <source>
        <dbReference type="EMBL" id="QBE94527.1"/>
    </source>
</evidence>
<evidence type="ECO:0000313" key="2">
    <source>
        <dbReference type="Proteomes" id="UP000289794"/>
    </source>
</evidence>
<dbReference type="AlphaFoldDB" id="A0A4P6LUW3"/>
<name>A0A4P6LUW3_9FIRM</name>